<organism evidence="1 2">
    <name type="scientific">Xylaria curta</name>
    <dbReference type="NCBI Taxonomy" id="42375"/>
    <lineage>
        <taxon>Eukaryota</taxon>
        <taxon>Fungi</taxon>
        <taxon>Dikarya</taxon>
        <taxon>Ascomycota</taxon>
        <taxon>Pezizomycotina</taxon>
        <taxon>Sordariomycetes</taxon>
        <taxon>Xylariomycetidae</taxon>
        <taxon>Xylariales</taxon>
        <taxon>Xylariaceae</taxon>
        <taxon>Xylaria</taxon>
    </lineage>
</organism>
<accession>A0ACC1PCW3</accession>
<protein>
    <submittedName>
        <fullName evidence="1">Uncharacterized protein</fullName>
    </submittedName>
</protein>
<keyword evidence="2" id="KW-1185">Reference proteome</keyword>
<comment type="caution">
    <text evidence="1">The sequence shown here is derived from an EMBL/GenBank/DDBJ whole genome shotgun (WGS) entry which is preliminary data.</text>
</comment>
<sequence>MSDADFDAVRKLQAERNAATAAKKGTRPSGQRSENQTKAKLTESFDTDLYDRNGGDKYAGYLTSIPTADGEDEEMEDADNSRRLVGQRGRSFCWAW</sequence>
<dbReference type="EMBL" id="JAPDGR010000541">
    <property type="protein sequence ID" value="KAJ2989320.1"/>
    <property type="molecule type" value="Genomic_DNA"/>
</dbReference>
<reference evidence="1" key="1">
    <citation type="submission" date="2022-10" db="EMBL/GenBank/DDBJ databases">
        <title>Genome Sequence of Xylaria curta.</title>
        <authorList>
            <person name="Buettner E."/>
        </authorList>
    </citation>
    <scope>NUCLEOTIDE SEQUENCE</scope>
    <source>
        <strain evidence="1">Babe10</strain>
    </source>
</reference>
<gene>
    <name evidence="1" type="ORF">NUW58_g3525</name>
</gene>
<name>A0ACC1PCW3_9PEZI</name>
<proteinExistence type="predicted"/>
<dbReference type="Proteomes" id="UP001143856">
    <property type="component" value="Unassembled WGS sequence"/>
</dbReference>
<evidence type="ECO:0000313" key="2">
    <source>
        <dbReference type="Proteomes" id="UP001143856"/>
    </source>
</evidence>
<evidence type="ECO:0000313" key="1">
    <source>
        <dbReference type="EMBL" id="KAJ2989320.1"/>
    </source>
</evidence>